<accession>A0A7R7DT46</accession>
<keyword evidence="14" id="KW-1185">Reference proteome</keyword>
<evidence type="ECO:0000259" key="11">
    <source>
        <dbReference type="Pfam" id="PF02518"/>
    </source>
</evidence>
<evidence type="ECO:0000256" key="9">
    <source>
        <dbReference type="SAM" id="MobiDB-lite"/>
    </source>
</evidence>
<feature type="domain" description="Histidine kinase/HSP90-like ATPase" evidence="11">
    <location>
        <begin position="303"/>
        <end position="393"/>
    </location>
</feature>
<dbReference type="GO" id="GO:0016020">
    <property type="term" value="C:membrane"/>
    <property type="evidence" value="ECO:0007669"/>
    <property type="project" value="InterPro"/>
</dbReference>
<proteinExistence type="predicted"/>
<feature type="transmembrane region" description="Helical" evidence="10">
    <location>
        <begin position="151"/>
        <end position="169"/>
    </location>
</feature>
<evidence type="ECO:0000259" key="12">
    <source>
        <dbReference type="Pfam" id="PF07730"/>
    </source>
</evidence>
<dbReference type="Pfam" id="PF07730">
    <property type="entry name" value="HisKA_3"/>
    <property type="match status" value="1"/>
</dbReference>
<evidence type="ECO:0000256" key="4">
    <source>
        <dbReference type="ARBA" id="ARBA00022679"/>
    </source>
</evidence>
<keyword evidence="10" id="KW-1133">Transmembrane helix</keyword>
<keyword evidence="4" id="KW-0808">Transferase</keyword>
<keyword evidence="7" id="KW-0067">ATP-binding</keyword>
<dbReference type="InterPro" id="IPR003594">
    <property type="entry name" value="HATPase_dom"/>
</dbReference>
<dbReference type="InterPro" id="IPR036890">
    <property type="entry name" value="HATPase_C_sf"/>
</dbReference>
<dbReference type="AlphaFoldDB" id="A0A7R7DT46"/>
<evidence type="ECO:0000256" key="10">
    <source>
        <dbReference type="SAM" id="Phobius"/>
    </source>
</evidence>
<dbReference type="Proteomes" id="UP000611640">
    <property type="component" value="Chromosome"/>
</dbReference>
<feature type="domain" description="Signal transduction histidine kinase subgroup 3 dimerisation and phosphoacceptor" evidence="12">
    <location>
        <begin position="203"/>
        <end position="269"/>
    </location>
</feature>
<dbReference type="GO" id="GO:0005524">
    <property type="term" value="F:ATP binding"/>
    <property type="evidence" value="ECO:0007669"/>
    <property type="project" value="UniProtKB-KW"/>
</dbReference>
<keyword evidence="8" id="KW-0902">Two-component regulatory system</keyword>
<dbReference type="GO" id="GO:0000155">
    <property type="term" value="F:phosphorelay sensor kinase activity"/>
    <property type="evidence" value="ECO:0007669"/>
    <property type="project" value="InterPro"/>
</dbReference>
<evidence type="ECO:0000256" key="5">
    <source>
        <dbReference type="ARBA" id="ARBA00022741"/>
    </source>
</evidence>
<feature type="transmembrane region" description="Helical" evidence="10">
    <location>
        <begin position="31"/>
        <end position="51"/>
    </location>
</feature>
<keyword evidence="5" id="KW-0547">Nucleotide-binding</keyword>
<dbReference type="KEGG" id="atl:Athai_46930"/>
<gene>
    <name evidence="13" type="ORF">Athai_46930</name>
</gene>
<keyword evidence="6" id="KW-0418">Kinase</keyword>
<evidence type="ECO:0000256" key="8">
    <source>
        <dbReference type="ARBA" id="ARBA00023012"/>
    </source>
</evidence>
<keyword evidence="10" id="KW-0812">Transmembrane</keyword>
<dbReference type="CDD" id="cd16917">
    <property type="entry name" value="HATPase_UhpB-NarQ-NarX-like"/>
    <property type="match status" value="1"/>
</dbReference>
<dbReference type="SUPFAM" id="SSF55874">
    <property type="entry name" value="ATPase domain of HSP90 chaperone/DNA topoisomerase II/histidine kinase"/>
    <property type="match status" value="1"/>
</dbReference>
<dbReference type="InterPro" id="IPR050482">
    <property type="entry name" value="Sensor_HK_TwoCompSys"/>
</dbReference>
<evidence type="ECO:0000256" key="1">
    <source>
        <dbReference type="ARBA" id="ARBA00000085"/>
    </source>
</evidence>
<evidence type="ECO:0000313" key="14">
    <source>
        <dbReference type="Proteomes" id="UP000611640"/>
    </source>
</evidence>
<dbReference type="Gene3D" id="1.20.5.1930">
    <property type="match status" value="1"/>
</dbReference>
<feature type="region of interest" description="Disordered" evidence="9">
    <location>
        <begin position="392"/>
        <end position="413"/>
    </location>
</feature>
<organism evidence="13 14">
    <name type="scientific">Actinocatenispora thailandica</name>
    <dbReference type="NCBI Taxonomy" id="227318"/>
    <lineage>
        <taxon>Bacteria</taxon>
        <taxon>Bacillati</taxon>
        <taxon>Actinomycetota</taxon>
        <taxon>Actinomycetes</taxon>
        <taxon>Micromonosporales</taxon>
        <taxon>Micromonosporaceae</taxon>
        <taxon>Actinocatenispora</taxon>
    </lineage>
</organism>
<sequence length="413" mass="42411">MTAAPPRPGPRRLAGLRRSDIGLVDLIPHHVVRVSAGLAALAATVAASVAGMHHPAPGWAACAGVGIALAVVGWLGWLWAKPGGWLLPGALVLMAVGGGVASAVTVNAVVFAAVAASGAALSFDLGTAALLAGVGPVCFVAAAAAHGDLPGRLLVVAVACLAGLLSSTGRRQIILRTRQAARVAAADQRTDLARREAQLAEDRNRMAREVHDVLAHTLGALSMKLTALESLVASGVDVARLRQEIEISHRLVGEGLDEARHAVHALREDPTPLPARLAELAALHQATFRHSGPDTAIAVEVGLALYRVAQEALTNAHKHAPGAPVTIGLIVDPNGVMLTVSNRRAVRTGDTRIGASGGGFGLQGMRERLLLVGGRLRAGPVPDDGWQVVAQVPSLPTGAPPRSLPTSSTERNI</sequence>
<name>A0A7R7DT46_9ACTN</name>
<comment type="catalytic activity">
    <reaction evidence="1">
        <text>ATP + protein L-histidine = ADP + protein N-phospho-L-histidine.</text>
        <dbReference type="EC" id="2.7.13.3"/>
    </reaction>
</comment>
<dbReference type="InterPro" id="IPR011712">
    <property type="entry name" value="Sig_transdc_His_kin_sub3_dim/P"/>
</dbReference>
<feature type="transmembrane region" description="Helical" evidence="10">
    <location>
        <begin position="85"/>
        <end position="113"/>
    </location>
</feature>
<dbReference type="Gene3D" id="3.30.565.10">
    <property type="entry name" value="Histidine kinase-like ATPase, C-terminal domain"/>
    <property type="match status" value="1"/>
</dbReference>
<feature type="compositionally biased region" description="Polar residues" evidence="9">
    <location>
        <begin position="404"/>
        <end position="413"/>
    </location>
</feature>
<dbReference type="PANTHER" id="PTHR24421:SF10">
    <property type="entry name" value="NITRATE_NITRITE SENSOR PROTEIN NARQ"/>
    <property type="match status" value="1"/>
</dbReference>
<dbReference type="PANTHER" id="PTHR24421">
    <property type="entry name" value="NITRATE/NITRITE SENSOR PROTEIN NARX-RELATED"/>
    <property type="match status" value="1"/>
</dbReference>
<dbReference type="EC" id="2.7.13.3" evidence="2"/>
<feature type="transmembrane region" description="Helical" evidence="10">
    <location>
        <begin position="125"/>
        <end position="145"/>
    </location>
</feature>
<dbReference type="EMBL" id="AP023355">
    <property type="protein sequence ID" value="BCJ37190.1"/>
    <property type="molecule type" value="Genomic_DNA"/>
</dbReference>
<reference evidence="13 14" key="1">
    <citation type="submission" date="2020-08" db="EMBL/GenBank/DDBJ databases">
        <title>Whole genome shotgun sequence of Actinocatenispora thailandica NBRC 105041.</title>
        <authorList>
            <person name="Komaki H."/>
            <person name="Tamura T."/>
        </authorList>
    </citation>
    <scope>NUCLEOTIDE SEQUENCE [LARGE SCALE GENOMIC DNA]</scope>
    <source>
        <strain evidence="13 14">NBRC 105041</strain>
    </source>
</reference>
<protein>
    <recommendedName>
        <fullName evidence="2">histidine kinase</fullName>
        <ecNumber evidence="2">2.7.13.3</ecNumber>
    </recommendedName>
</protein>
<evidence type="ECO:0000313" key="13">
    <source>
        <dbReference type="EMBL" id="BCJ37190.1"/>
    </source>
</evidence>
<evidence type="ECO:0000256" key="3">
    <source>
        <dbReference type="ARBA" id="ARBA00022553"/>
    </source>
</evidence>
<keyword evidence="3" id="KW-0597">Phosphoprotein</keyword>
<evidence type="ECO:0000256" key="7">
    <source>
        <dbReference type="ARBA" id="ARBA00022840"/>
    </source>
</evidence>
<dbReference type="GO" id="GO:0046983">
    <property type="term" value="F:protein dimerization activity"/>
    <property type="evidence" value="ECO:0007669"/>
    <property type="project" value="InterPro"/>
</dbReference>
<feature type="transmembrane region" description="Helical" evidence="10">
    <location>
        <begin position="58"/>
        <end position="79"/>
    </location>
</feature>
<evidence type="ECO:0000256" key="6">
    <source>
        <dbReference type="ARBA" id="ARBA00022777"/>
    </source>
</evidence>
<keyword evidence="10" id="KW-0472">Membrane</keyword>
<dbReference type="Pfam" id="PF02518">
    <property type="entry name" value="HATPase_c"/>
    <property type="match status" value="1"/>
</dbReference>
<evidence type="ECO:0000256" key="2">
    <source>
        <dbReference type="ARBA" id="ARBA00012438"/>
    </source>
</evidence>